<keyword evidence="4" id="KW-1185">Reference proteome</keyword>
<feature type="compositionally biased region" description="Gly residues" evidence="2">
    <location>
        <begin position="393"/>
        <end position="411"/>
    </location>
</feature>
<dbReference type="EMBL" id="JACIGE010000001">
    <property type="protein sequence ID" value="MBB4245655.1"/>
    <property type="molecule type" value="Genomic_DNA"/>
</dbReference>
<dbReference type="InterPro" id="IPR006116">
    <property type="entry name" value="NT_2-5OAS_ClassI-CCAase"/>
</dbReference>
<dbReference type="Proteomes" id="UP000587070">
    <property type="component" value="Unassembled WGS sequence"/>
</dbReference>
<sequence>MPTSKNANLVLNAERSRRVRLVEAVASLSKGIALDSYHDQLLALGPWARELNYVNQHITVPQEQIDDAAKAYHSVARRLVSELKWPNDAIKVLPQGSASTQTLIRSPDCSKFDVDAVCQVDLNRIAARDPVAFFDEVGKALEPLEPTRKNRCWNVDFIGEPFYLEFTPSVPLDTVPTVVREAVARRYIPVKQYRSTALAVVDNKTRQWKTSNPEGMTKWVNDIAQLQLIRFVALDSATALNKSLSIKPVPDQDVEITDTLKVAIRLFKRHRDMCVYRQQIGKDFKPISIIIVTLLTACYAGLADLGRTYSHPVELLADLADLLPGMVLKLNGQYRVDNPTVEGENFAERWNQDDGERYEAFDTWCDILAADMRTILAATDPQEIRERVRSVFGCGGNTSGSGGSNGSGGTGNQQPTRRPPPPPPKTTGLA</sequence>
<evidence type="ECO:0000313" key="3">
    <source>
        <dbReference type="EMBL" id="MBB4245655.1"/>
    </source>
</evidence>
<name>A0A840G130_RHOTE</name>
<evidence type="ECO:0000256" key="2">
    <source>
        <dbReference type="SAM" id="MobiDB-lite"/>
    </source>
</evidence>
<dbReference type="GO" id="GO:0051607">
    <property type="term" value="P:defense response to virus"/>
    <property type="evidence" value="ECO:0007669"/>
    <property type="project" value="UniProtKB-KW"/>
</dbReference>
<comment type="caution">
    <text evidence="3">The sequence shown here is derived from an EMBL/GenBank/DDBJ whole genome shotgun (WGS) entry which is preliminary data.</text>
</comment>
<evidence type="ECO:0008006" key="5">
    <source>
        <dbReference type="Google" id="ProtNLM"/>
    </source>
</evidence>
<protein>
    <recommendedName>
        <fullName evidence="5">Nucleotidyltransferase</fullName>
    </recommendedName>
</protein>
<dbReference type="RefSeq" id="WP_153117171.1">
    <property type="nucleotide sequence ID" value="NZ_JACIGE010000001.1"/>
</dbReference>
<reference evidence="3 4" key="1">
    <citation type="submission" date="2020-08" db="EMBL/GenBank/DDBJ databases">
        <title>Genome sequencing of Purple Non-Sulfur Bacteria from various extreme environments.</title>
        <authorList>
            <person name="Mayer M."/>
        </authorList>
    </citation>
    <scope>NUCLEOTIDE SEQUENCE [LARGE SCALE GENOMIC DNA]</scope>
    <source>
        <strain evidence="3 4">2761</strain>
    </source>
</reference>
<accession>A0A840G130</accession>
<gene>
    <name evidence="3" type="ORF">GGD90_000004</name>
</gene>
<dbReference type="GO" id="GO:0016779">
    <property type="term" value="F:nucleotidyltransferase activity"/>
    <property type="evidence" value="ECO:0007669"/>
    <property type="project" value="InterPro"/>
</dbReference>
<feature type="region of interest" description="Disordered" evidence="2">
    <location>
        <begin position="392"/>
        <end position="430"/>
    </location>
</feature>
<organism evidence="3 4">
    <name type="scientific">Rhodocyclus tenuis</name>
    <name type="common">Rhodospirillum tenue</name>
    <dbReference type="NCBI Taxonomy" id="1066"/>
    <lineage>
        <taxon>Bacteria</taxon>
        <taxon>Pseudomonadati</taxon>
        <taxon>Pseudomonadota</taxon>
        <taxon>Betaproteobacteria</taxon>
        <taxon>Rhodocyclales</taxon>
        <taxon>Rhodocyclaceae</taxon>
        <taxon>Rhodocyclus</taxon>
    </lineage>
</organism>
<keyword evidence="1" id="KW-0051">Antiviral defense</keyword>
<evidence type="ECO:0000256" key="1">
    <source>
        <dbReference type="ARBA" id="ARBA00023118"/>
    </source>
</evidence>
<dbReference type="AlphaFoldDB" id="A0A840G130"/>
<dbReference type="OrthoDB" id="1118920at2"/>
<proteinExistence type="predicted"/>
<evidence type="ECO:0000313" key="4">
    <source>
        <dbReference type="Proteomes" id="UP000587070"/>
    </source>
</evidence>
<dbReference type="CDD" id="cd05400">
    <property type="entry name" value="NT_2-5OAS_ClassI-CCAase"/>
    <property type="match status" value="1"/>
</dbReference>
<feature type="compositionally biased region" description="Pro residues" evidence="2">
    <location>
        <begin position="417"/>
        <end position="430"/>
    </location>
</feature>